<keyword evidence="2" id="KW-1185">Reference proteome</keyword>
<dbReference type="KEGG" id="fpf:DCC35_13205"/>
<evidence type="ECO:0000313" key="1">
    <source>
        <dbReference type="EMBL" id="QCK15632.1"/>
    </source>
</evidence>
<name>A0A4D7JSH1_9BACT</name>
<proteinExistence type="predicted"/>
<organism evidence="1 2">
    <name type="scientific">Mangrovivirga cuniculi</name>
    <dbReference type="NCBI Taxonomy" id="2715131"/>
    <lineage>
        <taxon>Bacteria</taxon>
        <taxon>Pseudomonadati</taxon>
        <taxon>Bacteroidota</taxon>
        <taxon>Cytophagia</taxon>
        <taxon>Cytophagales</taxon>
        <taxon>Mangrovivirgaceae</taxon>
        <taxon>Mangrovivirga</taxon>
    </lineage>
</organism>
<dbReference type="EMBL" id="CP028923">
    <property type="protein sequence ID" value="QCK15632.1"/>
    <property type="molecule type" value="Genomic_DNA"/>
</dbReference>
<dbReference type="AlphaFoldDB" id="A0A4D7JSH1"/>
<sequence length="73" mass="8316">MSQIAICQNTIIWKVSDTLNQKTSFIIGTHHQFGNSFVDSIPVIKELLYSSELAVFESIIDIKNTQKMINSRE</sequence>
<evidence type="ECO:0000313" key="2">
    <source>
        <dbReference type="Proteomes" id="UP000298616"/>
    </source>
</evidence>
<reference evidence="1 2" key="1">
    <citation type="submission" date="2018-04" db="EMBL/GenBank/DDBJ databases">
        <title>Complete genome uncultured novel isolate.</title>
        <authorList>
            <person name="Merlino G."/>
        </authorList>
    </citation>
    <scope>NUCLEOTIDE SEQUENCE [LARGE SCALE GENOMIC DNA]</scope>
    <source>
        <strain evidence="2">R1DC9</strain>
    </source>
</reference>
<gene>
    <name evidence="1" type="ORF">DCC35_13205</name>
</gene>
<dbReference type="Proteomes" id="UP000298616">
    <property type="component" value="Chromosome"/>
</dbReference>
<protein>
    <submittedName>
        <fullName evidence="1">Uncharacterized protein</fullName>
    </submittedName>
</protein>
<accession>A0A4D7JSH1</accession>